<feature type="domain" description="NADH-quinone oxidoreductase subunit D" evidence="4">
    <location>
        <begin position="11"/>
        <end position="73"/>
    </location>
</feature>
<feature type="region of interest" description="Disordered" evidence="3">
    <location>
        <begin position="135"/>
        <end position="223"/>
    </location>
</feature>
<dbReference type="SUPFAM" id="SSF56762">
    <property type="entry name" value="HydB/Nqo4-like"/>
    <property type="match status" value="1"/>
</dbReference>
<dbReference type="PANTHER" id="PTHR11993:SF10">
    <property type="entry name" value="NADH DEHYDROGENASE [UBIQUINONE] IRON-SULFUR PROTEIN 2, MITOCHONDRIAL"/>
    <property type="match status" value="1"/>
</dbReference>
<keyword evidence="6" id="KW-1185">Reference proteome</keyword>
<comment type="similarity">
    <text evidence="1">Belongs to the complex I 49 kDa subunit family.</text>
</comment>
<dbReference type="InterPro" id="IPR001135">
    <property type="entry name" value="NADH_Q_OxRdtase_suD"/>
</dbReference>
<protein>
    <recommendedName>
        <fullName evidence="2">NAD(P)H dehydrogenase subunit H</fullName>
    </recommendedName>
</protein>
<evidence type="ECO:0000313" key="6">
    <source>
        <dbReference type="Proteomes" id="UP000008022"/>
    </source>
</evidence>
<sequence length="327" mass="35956">MASIRSRLARRQRSGTVGHWGGEKAVNWGLLGPMLRASGIQWDLRKVDLYESYNQFDWKIQWQKEGDSLARYLAVEKIPGSPYENLEVRRFKKAKNSKWNDFEYRFLENWIHATPSHFPSTPVDAVSPRLRTEPEDTTTDFGFGNDTDAGASSGGDSGFSWWRRRASGGRNPVRSGPHATTAVEDAAGERCSCSSSPRRSFAAARTSSRVPSARDADATGRRRRRSRGPLCRLLLGCLGFLVACPDNTMVAESTPVRWLPLSVSSTARLTWVAAKELDRGSSAVAARELGTGDRTRETPLGPAVTAPTCPPLVPAVVRCGGDEDETM</sequence>
<organism evidence="5 6">
    <name type="scientific">Oryza rufipogon</name>
    <name type="common">Brownbeard rice</name>
    <name type="synonym">Asian wild rice</name>
    <dbReference type="NCBI Taxonomy" id="4529"/>
    <lineage>
        <taxon>Eukaryota</taxon>
        <taxon>Viridiplantae</taxon>
        <taxon>Streptophyta</taxon>
        <taxon>Embryophyta</taxon>
        <taxon>Tracheophyta</taxon>
        <taxon>Spermatophyta</taxon>
        <taxon>Magnoliopsida</taxon>
        <taxon>Liliopsida</taxon>
        <taxon>Poales</taxon>
        <taxon>Poaceae</taxon>
        <taxon>BOP clade</taxon>
        <taxon>Oryzoideae</taxon>
        <taxon>Oryzeae</taxon>
        <taxon>Oryzinae</taxon>
        <taxon>Oryza</taxon>
    </lineage>
</organism>
<dbReference type="HOGENOM" id="CLU_850969_0_0_1"/>
<evidence type="ECO:0000259" key="4">
    <source>
        <dbReference type="Pfam" id="PF00346"/>
    </source>
</evidence>
<feature type="compositionally biased region" description="Low complexity" evidence="3">
    <location>
        <begin position="190"/>
        <end position="209"/>
    </location>
</feature>
<evidence type="ECO:0000256" key="2">
    <source>
        <dbReference type="ARBA" id="ARBA00031770"/>
    </source>
</evidence>
<dbReference type="eggNOG" id="KOG2870">
    <property type="taxonomic scope" value="Eukaryota"/>
</dbReference>
<feature type="compositionally biased region" description="Low complexity" evidence="3">
    <location>
        <begin position="139"/>
        <end position="151"/>
    </location>
</feature>
<dbReference type="PANTHER" id="PTHR11993">
    <property type="entry name" value="NADH-UBIQUINONE OXIDOREDUCTASE 49 KDA SUBUNIT"/>
    <property type="match status" value="1"/>
</dbReference>
<dbReference type="GO" id="GO:0009535">
    <property type="term" value="C:chloroplast thylakoid membrane"/>
    <property type="evidence" value="ECO:0007669"/>
    <property type="project" value="TreeGrafter"/>
</dbReference>
<dbReference type="InterPro" id="IPR022885">
    <property type="entry name" value="NDH1_su_D/H"/>
</dbReference>
<dbReference type="Gramene" id="ORUFI07G22400.1">
    <property type="protein sequence ID" value="ORUFI07G22400.1"/>
    <property type="gene ID" value="ORUFI07G22400"/>
</dbReference>
<dbReference type="Proteomes" id="UP000008022">
    <property type="component" value="Unassembled WGS sequence"/>
</dbReference>
<reference evidence="6" key="1">
    <citation type="submission" date="2013-06" db="EMBL/GenBank/DDBJ databases">
        <authorList>
            <person name="Zhao Q."/>
        </authorList>
    </citation>
    <scope>NUCLEOTIDE SEQUENCE</scope>
    <source>
        <strain evidence="6">cv. W1943</strain>
    </source>
</reference>
<evidence type="ECO:0000313" key="5">
    <source>
        <dbReference type="EnsemblPlants" id="ORUFI07G22400.1"/>
    </source>
</evidence>
<dbReference type="Pfam" id="PF00346">
    <property type="entry name" value="Complex1_49kDa"/>
    <property type="match status" value="1"/>
</dbReference>
<evidence type="ECO:0000256" key="1">
    <source>
        <dbReference type="ARBA" id="ARBA00005769"/>
    </source>
</evidence>
<name>A0A0E0QAX6_ORYRU</name>
<dbReference type="InterPro" id="IPR029014">
    <property type="entry name" value="NiFe-Hase_large"/>
</dbReference>
<reference evidence="5" key="2">
    <citation type="submission" date="2015-06" db="UniProtKB">
        <authorList>
            <consortium name="EnsemblPlants"/>
        </authorList>
    </citation>
    <scope>IDENTIFICATION</scope>
</reference>
<proteinExistence type="inferred from homology"/>
<dbReference type="STRING" id="4529.A0A0E0QAX6"/>
<accession>A0A0E0QAX6</accession>
<dbReference type="Gene3D" id="1.10.645.10">
    <property type="entry name" value="Cytochrome-c3 Hydrogenase, chain B"/>
    <property type="match status" value="1"/>
</dbReference>
<dbReference type="EnsemblPlants" id="ORUFI07G22400.1">
    <property type="protein sequence ID" value="ORUFI07G22400.1"/>
    <property type="gene ID" value="ORUFI07G22400"/>
</dbReference>
<dbReference type="AlphaFoldDB" id="A0A0E0QAX6"/>
<evidence type="ECO:0000256" key="3">
    <source>
        <dbReference type="SAM" id="MobiDB-lite"/>
    </source>
</evidence>
<dbReference type="GO" id="GO:0016651">
    <property type="term" value="F:oxidoreductase activity, acting on NAD(P)H"/>
    <property type="evidence" value="ECO:0007669"/>
    <property type="project" value="InterPro"/>
</dbReference>
<dbReference type="GO" id="GO:0051287">
    <property type="term" value="F:NAD binding"/>
    <property type="evidence" value="ECO:0007669"/>
    <property type="project" value="InterPro"/>
</dbReference>
<dbReference type="OMA" id="ENWIHAT"/>
<dbReference type="GO" id="GO:0048038">
    <property type="term" value="F:quinone binding"/>
    <property type="evidence" value="ECO:0007669"/>
    <property type="project" value="InterPro"/>
</dbReference>